<comment type="caution">
    <text evidence="3">The sequence shown here is derived from an EMBL/GenBank/DDBJ whole genome shotgun (WGS) entry which is preliminary data.</text>
</comment>
<name>A0A9Q0L1V9_9MAGN</name>
<dbReference type="FunFam" id="1.25.40.10:FF:000285">
    <property type="entry name" value="Pentatricopeptide repeat-containing protein, chloroplastic"/>
    <property type="match status" value="1"/>
</dbReference>
<organism evidence="3 4">
    <name type="scientific">Protea cynaroides</name>
    <dbReference type="NCBI Taxonomy" id="273540"/>
    <lineage>
        <taxon>Eukaryota</taxon>
        <taxon>Viridiplantae</taxon>
        <taxon>Streptophyta</taxon>
        <taxon>Embryophyta</taxon>
        <taxon>Tracheophyta</taxon>
        <taxon>Spermatophyta</taxon>
        <taxon>Magnoliopsida</taxon>
        <taxon>Proteales</taxon>
        <taxon>Proteaceae</taxon>
        <taxon>Protea</taxon>
    </lineage>
</organism>
<dbReference type="InterPro" id="IPR002885">
    <property type="entry name" value="PPR_rpt"/>
</dbReference>
<dbReference type="Pfam" id="PF01535">
    <property type="entry name" value="PPR"/>
    <property type="match status" value="7"/>
</dbReference>
<feature type="repeat" description="PPR" evidence="2">
    <location>
        <begin position="781"/>
        <end position="816"/>
    </location>
</feature>
<evidence type="ECO:0000313" key="3">
    <source>
        <dbReference type="EMBL" id="KAJ4980809.1"/>
    </source>
</evidence>
<evidence type="ECO:0000313" key="4">
    <source>
        <dbReference type="Proteomes" id="UP001141806"/>
    </source>
</evidence>
<dbReference type="PANTHER" id="PTHR47926:SF481">
    <property type="entry name" value="TETRATRICOPEPTIDE-LIKE HELICAL DOMAIN SUPERFAMILY"/>
    <property type="match status" value="1"/>
</dbReference>
<feature type="repeat" description="PPR" evidence="2">
    <location>
        <begin position="311"/>
        <end position="341"/>
    </location>
</feature>
<sequence length="987" mass="109421">MIRVSKLIKTLYSFQFLSYNSPIQHIVSIILSESSFLSISKVPSVSRSSSLSTALNTFDKLPQRTTSSDTTLFYHDFNLVRASTDGPGLENALTNHCLALKVGALVDVATSTSLLIAYSRAGDLDSSSVLFDEMLNKDVISWNAMITSFKDNQCFQAAVDIFLEMMKQGSEFDSTTLLITISALTQMNNMKLGRVLQCLSLKVGMDSDSFLSNALIDMYAKCGDMNSSELVFAAMNFKDTTSWNSVIQGCLYNFCHDKTQHYFREMARSGERADYVSFSSAISAYSCSGDLGAGLVIHGLVIKLGYGEFSNISVANALISFYSHCGDLDAAETVFREMICKDVVSWNSMLDGLADNGMILEAFDLLHEMQLIGAMQPDSVTVVTTISLCAELNLLQEGRAIHAFIIRREMRLDLLVTNNLMDMYSKCDSVKSAEILFKAIPQRDLVSWNTMIAGYSKNGCMKEAQHLFRELLCLGLRCSMMTFLAILPSCDSSEAHEFGKLIHCWQLKLGFMNNVLITNALMFMYIKCGNLAASFSLLQSIPLVADLASWNTVIVGCTQKGNFWKSLEVFSQMRRETQMSPDSITLVSILSACGNLNLLFLGRLLHGLTIKIPMGSEVRVMNAMVSMYSRCRDIESASLVFSSCPYLNHCSWDCMISGFSQNKHGEKALGLFRCFEFEPTEITIVGILSACSQLGALRHGRQIHGLAVRFGYHWNSFVSAALVDMYSKCGRLDISIQIFQDSPEKSVASWNSMVAAYGFHSMGKKAIELFHEMRMLGIRATKSTFVSLLSACSHSGLIEEGYWYYNHMLDKFGVEPATEHHVGMVDMLGRAGRLNEAYEFIKQIPTVPASGVWGALLSSCNYHGNLEMGKQVAEHLFTLEPENAGYYVSLSNMYMAAGKWNDAVEGFLERAPNQEQDYSSVDFQIILGFQNFDRENGVSIVAADKVGAQPPLNSKSKHPLPRNKLKLGTSTNMHGISAWNFLPTPLS</sequence>
<evidence type="ECO:0000256" key="1">
    <source>
        <dbReference type="ARBA" id="ARBA00022737"/>
    </source>
</evidence>
<dbReference type="Proteomes" id="UP001141806">
    <property type="component" value="Unassembled WGS sequence"/>
</dbReference>
<evidence type="ECO:0008006" key="5">
    <source>
        <dbReference type="Google" id="ProtNLM"/>
    </source>
</evidence>
<dbReference type="Gene3D" id="1.25.40.10">
    <property type="entry name" value="Tetratricopeptide repeat domain"/>
    <property type="match status" value="8"/>
</dbReference>
<feature type="repeat" description="PPR" evidence="2">
    <location>
        <begin position="107"/>
        <end position="141"/>
    </location>
</feature>
<dbReference type="OrthoDB" id="732433at2759"/>
<dbReference type="PROSITE" id="PS51375">
    <property type="entry name" value="PPR"/>
    <property type="match status" value="7"/>
</dbReference>
<dbReference type="InterPro" id="IPR011990">
    <property type="entry name" value="TPR-like_helical_dom_sf"/>
</dbReference>
<keyword evidence="1" id="KW-0677">Repeat</keyword>
<dbReference type="FunFam" id="1.25.40.10:FF:000975">
    <property type="entry name" value="Pentatricopeptide repeat-containing protein"/>
    <property type="match status" value="1"/>
</dbReference>
<dbReference type="FunFam" id="1.25.40.10:FF:000353">
    <property type="entry name" value="Pentatricopeptide repeat-containing protein At4g39530"/>
    <property type="match status" value="1"/>
</dbReference>
<protein>
    <recommendedName>
        <fullName evidence="5">Pentatricopeptide repeat-containing protein</fullName>
    </recommendedName>
</protein>
<feature type="repeat" description="PPR" evidence="2">
    <location>
        <begin position="444"/>
        <end position="478"/>
    </location>
</feature>
<dbReference type="PANTHER" id="PTHR47926">
    <property type="entry name" value="PENTATRICOPEPTIDE REPEAT-CONTAINING PROTEIN"/>
    <property type="match status" value="1"/>
</dbReference>
<dbReference type="EMBL" id="JAMYWD010000001">
    <property type="protein sequence ID" value="KAJ4980809.1"/>
    <property type="molecule type" value="Genomic_DNA"/>
</dbReference>
<feature type="repeat" description="PPR" evidence="2">
    <location>
        <begin position="746"/>
        <end position="780"/>
    </location>
</feature>
<dbReference type="GO" id="GO:0003723">
    <property type="term" value="F:RNA binding"/>
    <property type="evidence" value="ECO:0007669"/>
    <property type="project" value="InterPro"/>
</dbReference>
<dbReference type="Pfam" id="PF20431">
    <property type="entry name" value="E_motif"/>
    <property type="match status" value="1"/>
</dbReference>
<dbReference type="GO" id="GO:0009451">
    <property type="term" value="P:RNA modification"/>
    <property type="evidence" value="ECO:0007669"/>
    <property type="project" value="InterPro"/>
</dbReference>
<dbReference type="InterPro" id="IPR046848">
    <property type="entry name" value="E_motif"/>
</dbReference>
<gene>
    <name evidence="3" type="ORF">NE237_031646</name>
</gene>
<evidence type="ECO:0000256" key="2">
    <source>
        <dbReference type="PROSITE-ProRule" id="PRU00708"/>
    </source>
</evidence>
<feature type="repeat" description="PPR" evidence="2">
    <location>
        <begin position="342"/>
        <end position="376"/>
    </location>
</feature>
<dbReference type="NCBIfam" id="TIGR00756">
    <property type="entry name" value="PPR"/>
    <property type="match status" value="6"/>
</dbReference>
<proteinExistence type="predicted"/>
<dbReference type="Pfam" id="PF13041">
    <property type="entry name" value="PPR_2"/>
    <property type="match status" value="2"/>
</dbReference>
<dbReference type="InterPro" id="IPR046960">
    <property type="entry name" value="PPR_At4g14850-like_plant"/>
</dbReference>
<accession>A0A9Q0L1V9</accession>
<feature type="repeat" description="PPR" evidence="2">
    <location>
        <begin position="546"/>
        <end position="576"/>
    </location>
</feature>
<dbReference type="AlphaFoldDB" id="A0A9Q0L1V9"/>
<keyword evidence="4" id="KW-1185">Reference proteome</keyword>
<reference evidence="3" key="1">
    <citation type="journal article" date="2023" name="Plant J.">
        <title>The genome of the king protea, Protea cynaroides.</title>
        <authorList>
            <person name="Chang J."/>
            <person name="Duong T.A."/>
            <person name="Schoeman C."/>
            <person name="Ma X."/>
            <person name="Roodt D."/>
            <person name="Barker N."/>
            <person name="Li Z."/>
            <person name="Van de Peer Y."/>
            <person name="Mizrachi E."/>
        </authorList>
    </citation>
    <scope>NUCLEOTIDE SEQUENCE</scope>
    <source>
        <tissue evidence="3">Young leaves</tissue>
    </source>
</reference>